<keyword evidence="4 7" id="KW-0812">Transmembrane</keyword>
<evidence type="ECO:0000256" key="7">
    <source>
        <dbReference type="SAM" id="Phobius"/>
    </source>
</evidence>
<keyword evidence="2" id="KW-0813">Transport</keyword>
<organism evidence="8 9">
    <name type="scientific">Acinetobacter apis</name>
    <dbReference type="NCBI Taxonomy" id="1229165"/>
    <lineage>
        <taxon>Bacteria</taxon>
        <taxon>Pseudomonadati</taxon>
        <taxon>Pseudomonadota</taxon>
        <taxon>Gammaproteobacteria</taxon>
        <taxon>Moraxellales</taxon>
        <taxon>Moraxellaceae</taxon>
        <taxon>Acinetobacter</taxon>
    </lineage>
</organism>
<dbReference type="InterPro" id="IPR006726">
    <property type="entry name" value="PHBA_efflux_AaeB/fusaric-R"/>
</dbReference>
<evidence type="ECO:0000256" key="1">
    <source>
        <dbReference type="ARBA" id="ARBA00004651"/>
    </source>
</evidence>
<feature type="transmembrane region" description="Helical" evidence="7">
    <location>
        <begin position="423"/>
        <end position="443"/>
    </location>
</feature>
<dbReference type="AlphaFoldDB" id="A0A217EG85"/>
<dbReference type="PANTHER" id="PTHR30509:SF9">
    <property type="entry name" value="MULTIDRUG RESISTANCE PROTEIN MDTO"/>
    <property type="match status" value="1"/>
</dbReference>
<feature type="transmembrane region" description="Helical" evidence="7">
    <location>
        <begin position="116"/>
        <end position="133"/>
    </location>
</feature>
<dbReference type="OrthoDB" id="9807111at2"/>
<keyword evidence="3" id="KW-1003">Cell membrane</keyword>
<dbReference type="RefSeq" id="WP_088823556.1">
    <property type="nucleotide sequence ID" value="NZ_FZLN01000002.1"/>
</dbReference>
<feature type="transmembrane region" description="Helical" evidence="7">
    <location>
        <begin position="64"/>
        <end position="82"/>
    </location>
</feature>
<feature type="transmembrane region" description="Helical" evidence="7">
    <location>
        <begin position="17"/>
        <end position="36"/>
    </location>
</feature>
<proteinExistence type="predicted"/>
<keyword evidence="5 7" id="KW-1133">Transmembrane helix</keyword>
<evidence type="ECO:0000313" key="8">
    <source>
        <dbReference type="EMBL" id="SNQ29511.1"/>
    </source>
</evidence>
<evidence type="ECO:0000256" key="3">
    <source>
        <dbReference type="ARBA" id="ARBA00022475"/>
    </source>
</evidence>
<dbReference type="Pfam" id="PF04632">
    <property type="entry name" value="FUSC"/>
    <property type="match status" value="1"/>
</dbReference>
<keyword evidence="6 7" id="KW-0472">Membrane</keyword>
<feature type="transmembrane region" description="Helical" evidence="7">
    <location>
        <begin position="88"/>
        <end position="109"/>
    </location>
</feature>
<dbReference type="GO" id="GO:0022857">
    <property type="term" value="F:transmembrane transporter activity"/>
    <property type="evidence" value="ECO:0007669"/>
    <property type="project" value="InterPro"/>
</dbReference>
<comment type="subcellular location">
    <subcellularLocation>
        <location evidence="1">Cell membrane</location>
        <topology evidence="1">Multi-pass membrane protein</topology>
    </subcellularLocation>
</comment>
<evidence type="ECO:0000256" key="2">
    <source>
        <dbReference type="ARBA" id="ARBA00022448"/>
    </source>
</evidence>
<feature type="transmembrane region" description="Helical" evidence="7">
    <location>
        <begin position="463"/>
        <end position="487"/>
    </location>
</feature>
<gene>
    <name evidence="8" type="ORF">SAMN05444584_1466</name>
</gene>
<evidence type="ECO:0000256" key="6">
    <source>
        <dbReference type="ARBA" id="ARBA00023136"/>
    </source>
</evidence>
<evidence type="ECO:0000256" key="5">
    <source>
        <dbReference type="ARBA" id="ARBA00022989"/>
    </source>
</evidence>
<feature type="transmembrane region" description="Helical" evidence="7">
    <location>
        <begin position="398"/>
        <end position="416"/>
    </location>
</feature>
<name>A0A217EG85_9GAMM</name>
<keyword evidence="9" id="KW-1185">Reference proteome</keyword>
<accession>A0A217EG85</accession>
<feature type="transmembrane region" description="Helical" evidence="7">
    <location>
        <begin position="499"/>
        <end position="523"/>
    </location>
</feature>
<evidence type="ECO:0000256" key="4">
    <source>
        <dbReference type="ARBA" id="ARBA00022692"/>
    </source>
</evidence>
<sequence>MQLIQQLLAFRPSRMDIIFALKTYLTAIIALFFSFYLDLLNPIWSIGTVLIIANPYAGMVSSKAIFRIGGTAIGAIVAILLMPHLINLPWIFSLVIAAWVGFCLYISLLDRTPRSYMLMLSGYTVAMIVFNAINSVDTHSIFDIALARFLEIGIAVICSAVVSAVILPVHVGPVIQQRIDKNLNSLEQVFSSILANQKQEQNYIQTLNAVTRDMSEIHVMTEHLSYENSDLKGMTHPLQEMLHQLSMAVSNLVAMSERLQQLNVHDQTFDQHLAIIRENVIQHIKDKKHIEESQLEQMFDDFETQFNALTACVSLDQKVILNSFRMDVRHYIYNIRIVLFIWQNIQDGKKDFPKNIVPLTTKYPSLHRDHGVALRGGLAAFLGTFAAAAIWIVSGWKAGFMLAQMAAVTSCIVTAIDNPVPVLKTFILASILSCGVVFVYAFAILPGITEFWQLALVLAPPLILFTVLIPTPSLMALGLMLGITTVMSMNIQNRYSIDIVSFLEGSFATVLGVVCALIAIYFIRAMSPETTAQRILSKHYKAMRQAINLSYDTRFRIHLRSMLDRIGILNSKMVQSSALKQAMNRALIETSAIVDLTRVHELAGSQLISTALQQSIVNLQNELNTMFNELEKNTVVSDQTKDAVVSYMNQAEQVAYQEENENIKFRVLMSLNNIRSSIFHTQAKDAIHVGETAL</sequence>
<reference evidence="9" key="1">
    <citation type="submission" date="2017-06" db="EMBL/GenBank/DDBJ databases">
        <authorList>
            <person name="Varghese N."/>
            <person name="Submissions S."/>
        </authorList>
    </citation>
    <scope>NUCLEOTIDE SEQUENCE [LARGE SCALE GENOMIC DNA]</scope>
    <source>
        <strain evidence="9">ANC 5114</strain>
    </source>
</reference>
<feature type="transmembrane region" description="Helical" evidence="7">
    <location>
        <begin position="145"/>
        <end position="169"/>
    </location>
</feature>
<protein>
    <submittedName>
        <fullName evidence="8">Uncharacterized membrane protein YccC</fullName>
    </submittedName>
</protein>
<dbReference type="PANTHER" id="PTHR30509">
    <property type="entry name" value="P-HYDROXYBENZOIC ACID EFFLUX PUMP SUBUNIT-RELATED"/>
    <property type="match status" value="1"/>
</dbReference>
<dbReference type="GO" id="GO:0005886">
    <property type="term" value="C:plasma membrane"/>
    <property type="evidence" value="ECO:0007669"/>
    <property type="project" value="UniProtKB-SubCell"/>
</dbReference>
<feature type="transmembrane region" description="Helical" evidence="7">
    <location>
        <begin position="372"/>
        <end position="392"/>
    </location>
</feature>
<evidence type="ECO:0000313" key="9">
    <source>
        <dbReference type="Proteomes" id="UP000243463"/>
    </source>
</evidence>
<dbReference type="Proteomes" id="UP000243463">
    <property type="component" value="Unassembled WGS sequence"/>
</dbReference>
<feature type="transmembrane region" description="Helical" evidence="7">
    <location>
        <begin position="42"/>
        <end position="57"/>
    </location>
</feature>
<dbReference type="EMBL" id="FZLN01000002">
    <property type="protein sequence ID" value="SNQ29511.1"/>
    <property type="molecule type" value="Genomic_DNA"/>
</dbReference>